<name>A0AA37X232_9RHOB</name>
<organism evidence="1 2">
    <name type="scientific">Cypionkella aquatica</name>
    <dbReference type="NCBI Taxonomy" id="1756042"/>
    <lineage>
        <taxon>Bacteria</taxon>
        <taxon>Pseudomonadati</taxon>
        <taxon>Pseudomonadota</taxon>
        <taxon>Alphaproteobacteria</taxon>
        <taxon>Rhodobacterales</taxon>
        <taxon>Paracoccaceae</taxon>
        <taxon>Cypionkella</taxon>
    </lineage>
</organism>
<gene>
    <name evidence="1" type="ORF">GCM10010873_33410</name>
</gene>
<dbReference type="EMBL" id="BSPP01000011">
    <property type="protein sequence ID" value="GLS88367.1"/>
    <property type="molecule type" value="Genomic_DNA"/>
</dbReference>
<keyword evidence="2" id="KW-1185">Reference proteome</keyword>
<evidence type="ECO:0000313" key="2">
    <source>
        <dbReference type="Proteomes" id="UP001157355"/>
    </source>
</evidence>
<protein>
    <submittedName>
        <fullName evidence="1">Uncharacterized protein</fullName>
    </submittedName>
</protein>
<evidence type="ECO:0000313" key="1">
    <source>
        <dbReference type="EMBL" id="GLS88367.1"/>
    </source>
</evidence>
<accession>A0AA37X232</accession>
<reference evidence="1 2" key="1">
    <citation type="journal article" date="2014" name="Int. J. Syst. Evol. Microbiol.">
        <title>Complete genome sequence of Corynebacterium casei LMG S-19264T (=DSM 44701T), isolated from a smear-ripened cheese.</title>
        <authorList>
            <consortium name="US DOE Joint Genome Institute (JGI-PGF)"/>
            <person name="Walter F."/>
            <person name="Albersmeier A."/>
            <person name="Kalinowski J."/>
            <person name="Ruckert C."/>
        </authorList>
    </citation>
    <scope>NUCLEOTIDE SEQUENCE [LARGE SCALE GENOMIC DNA]</scope>
    <source>
        <strain evidence="1 2">NBRC 111766</strain>
    </source>
</reference>
<sequence>MLPTSEGPISGPNPLCPDRMSAEARLAEIGRILAAGVVRLNAAQPSDLSANGGDSFVDFLPRKSGGRRAKRIRIGGIYEAKQ</sequence>
<proteinExistence type="predicted"/>
<dbReference type="Proteomes" id="UP001157355">
    <property type="component" value="Unassembled WGS sequence"/>
</dbReference>
<dbReference type="AlphaFoldDB" id="A0AA37X232"/>
<comment type="caution">
    <text evidence="1">The sequence shown here is derived from an EMBL/GenBank/DDBJ whole genome shotgun (WGS) entry which is preliminary data.</text>
</comment>